<dbReference type="EMBL" id="JAVREJ010000001">
    <property type="protein sequence ID" value="MDT0348345.1"/>
    <property type="molecule type" value="Genomic_DNA"/>
</dbReference>
<dbReference type="PANTHER" id="PTHR30213">
    <property type="entry name" value="INNER MEMBRANE PROTEIN YHJD"/>
    <property type="match status" value="1"/>
</dbReference>
<feature type="transmembrane region" description="Helical" evidence="6">
    <location>
        <begin position="229"/>
        <end position="257"/>
    </location>
</feature>
<evidence type="ECO:0000256" key="1">
    <source>
        <dbReference type="ARBA" id="ARBA00004651"/>
    </source>
</evidence>
<evidence type="ECO:0000313" key="7">
    <source>
        <dbReference type="EMBL" id="MDT0348345.1"/>
    </source>
</evidence>
<feature type="transmembrane region" description="Helical" evidence="6">
    <location>
        <begin position="163"/>
        <end position="182"/>
    </location>
</feature>
<comment type="subcellular location">
    <subcellularLocation>
        <location evidence="1">Cell membrane</location>
        <topology evidence="1">Multi-pass membrane protein</topology>
    </subcellularLocation>
</comment>
<proteinExistence type="predicted"/>
<accession>A0ABU2N378</accession>
<keyword evidence="8" id="KW-1185">Reference proteome</keyword>
<evidence type="ECO:0000256" key="3">
    <source>
        <dbReference type="ARBA" id="ARBA00022692"/>
    </source>
</evidence>
<evidence type="ECO:0000256" key="2">
    <source>
        <dbReference type="ARBA" id="ARBA00022475"/>
    </source>
</evidence>
<evidence type="ECO:0000256" key="5">
    <source>
        <dbReference type="ARBA" id="ARBA00023136"/>
    </source>
</evidence>
<evidence type="ECO:0000256" key="6">
    <source>
        <dbReference type="SAM" id="Phobius"/>
    </source>
</evidence>
<dbReference type="PANTHER" id="PTHR30213:SF1">
    <property type="entry name" value="INNER MEMBRANE PROTEIN YHJD"/>
    <property type="match status" value="1"/>
</dbReference>
<evidence type="ECO:0000256" key="4">
    <source>
        <dbReference type="ARBA" id="ARBA00022989"/>
    </source>
</evidence>
<feature type="transmembrane region" description="Helical" evidence="6">
    <location>
        <begin position="194"/>
        <end position="217"/>
    </location>
</feature>
<keyword evidence="5 6" id="KW-0472">Membrane</keyword>
<dbReference type="InterPro" id="IPR017039">
    <property type="entry name" value="Virul_fac_BrkB"/>
</dbReference>
<feature type="transmembrane region" description="Helical" evidence="6">
    <location>
        <begin position="95"/>
        <end position="112"/>
    </location>
</feature>
<protein>
    <submittedName>
        <fullName evidence="7">YhjD/YihY/BrkB family envelope integrity protein</fullName>
    </submittedName>
</protein>
<sequence>MVGVVGDELIQRIGTWFPIRVARRYLAVSGYDRALALACQAFVALVPMLIVIAATLSERGRVVANGYVVDGLHLSGSAAADLQALVQRPPDATEPITLVGVALLVLSVFGFTRTLQRTCQAAWDLPTQGLRGFALGLLGAAALVTEVVVTVLVGRLLVDTANAVVIVYVVRLILAVLLWWPVQWLLLGGRVSWCHLFPGSVVLGAGQVVVTAVSGVYLQWAIQDQADRYGLIGVSFVLVSWLIVLGLLLVVGAVVSAEMAHDPPRLRRSVPVSPEPSDGE</sequence>
<evidence type="ECO:0000313" key="8">
    <source>
        <dbReference type="Proteomes" id="UP001183202"/>
    </source>
</evidence>
<organism evidence="7 8">
    <name type="scientific">Pseudonocardia charpentierae</name>
    <dbReference type="NCBI Taxonomy" id="3075545"/>
    <lineage>
        <taxon>Bacteria</taxon>
        <taxon>Bacillati</taxon>
        <taxon>Actinomycetota</taxon>
        <taxon>Actinomycetes</taxon>
        <taxon>Pseudonocardiales</taxon>
        <taxon>Pseudonocardiaceae</taxon>
        <taxon>Pseudonocardia</taxon>
    </lineage>
</organism>
<feature type="transmembrane region" description="Helical" evidence="6">
    <location>
        <begin position="34"/>
        <end position="56"/>
    </location>
</feature>
<feature type="transmembrane region" description="Helical" evidence="6">
    <location>
        <begin position="133"/>
        <end position="157"/>
    </location>
</feature>
<keyword evidence="4 6" id="KW-1133">Transmembrane helix</keyword>
<name>A0ABU2N378_9PSEU</name>
<keyword evidence="2" id="KW-1003">Cell membrane</keyword>
<dbReference type="RefSeq" id="WP_311554237.1">
    <property type="nucleotide sequence ID" value="NZ_JAVREJ010000001.1"/>
</dbReference>
<dbReference type="Pfam" id="PF03631">
    <property type="entry name" value="Virul_fac_BrkB"/>
    <property type="match status" value="1"/>
</dbReference>
<keyword evidence="3 6" id="KW-0812">Transmembrane</keyword>
<gene>
    <name evidence="7" type="ORF">RM445_02260</name>
</gene>
<reference evidence="8" key="1">
    <citation type="submission" date="2023-07" db="EMBL/GenBank/DDBJ databases">
        <title>30 novel species of actinomycetes from the DSMZ collection.</title>
        <authorList>
            <person name="Nouioui I."/>
        </authorList>
    </citation>
    <scope>NUCLEOTIDE SEQUENCE [LARGE SCALE GENOMIC DNA]</scope>
    <source>
        <strain evidence="8">DSM 45834</strain>
    </source>
</reference>
<dbReference type="Proteomes" id="UP001183202">
    <property type="component" value="Unassembled WGS sequence"/>
</dbReference>
<comment type="caution">
    <text evidence="7">The sequence shown here is derived from an EMBL/GenBank/DDBJ whole genome shotgun (WGS) entry which is preliminary data.</text>
</comment>